<keyword evidence="8 14" id="KW-0406">Ion transport</keyword>
<dbReference type="RefSeq" id="WP_013171471.1">
    <property type="nucleotide sequence ID" value="NC_014219.1"/>
</dbReference>
<dbReference type="HAMAP" id="MF_00454">
    <property type="entry name" value="FluC"/>
    <property type="match status" value="1"/>
</dbReference>
<comment type="subcellular location">
    <subcellularLocation>
        <location evidence="1 14">Cell membrane</location>
        <topology evidence="1 14">Multi-pass membrane protein</topology>
    </subcellularLocation>
</comment>
<feature type="transmembrane region" description="Helical" evidence="14">
    <location>
        <begin position="104"/>
        <end position="123"/>
    </location>
</feature>
<reference evidence="15" key="1">
    <citation type="submission" date="2009-10" db="EMBL/GenBank/DDBJ databases">
        <title>Complete sequence of Bacillus selenitireducens MLS10.</title>
        <authorList>
            <consortium name="US DOE Joint Genome Institute"/>
            <person name="Lucas S."/>
            <person name="Copeland A."/>
            <person name="Lapidus A."/>
            <person name="Glavina del Rio T."/>
            <person name="Dalin E."/>
            <person name="Tice H."/>
            <person name="Bruce D."/>
            <person name="Goodwin L."/>
            <person name="Pitluck S."/>
            <person name="Sims D."/>
            <person name="Brettin T."/>
            <person name="Detter J.C."/>
            <person name="Han C."/>
            <person name="Larimer F."/>
            <person name="Land M."/>
            <person name="Hauser L."/>
            <person name="Kyrpides N."/>
            <person name="Ovchinnikova G."/>
            <person name="Stolz J."/>
        </authorList>
    </citation>
    <scope>NUCLEOTIDE SEQUENCE [LARGE SCALE GENOMIC DNA]</scope>
    <source>
        <strain evidence="15">MLS10</strain>
    </source>
</reference>
<keyword evidence="2 14" id="KW-0813">Transport</keyword>
<comment type="catalytic activity">
    <reaction evidence="12">
        <text>fluoride(in) = fluoride(out)</text>
        <dbReference type="Rhea" id="RHEA:76159"/>
        <dbReference type="ChEBI" id="CHEBI:17051"/>
    </reaction>
    <physiologicalReaction direction="left-to-right" evidence="12">
        <dbReference type="Rhea" id="RHEA:76160"/>
    </physiologicalReaction>
</comment>
<organism evidence="15 16">
    <name type="scientific">Bacillus selenitireducens (strain ATCC 700615 / DSM 15326 / MLS10)</name>
    <dbReference type="NCBI Taxonomy" id="439292"/>
    <lineage>
        <taxon>Bacteria</taxon>
        <taxon>Bacillati</taxon>
        <taxon>Bacillota</taxon>
        <taxon>Bacilli</taxon>
        <taxon>Bacillales</taxon>
        <taxon>Bacillaceae</taxon>
        <taxon>Salisediminibacterium</taxon>
    </lineage>
</organism>
<comment type="function">
    <text evidence="13 14">Fluoride-specific ion channel. Important for reducing fluoride concentration in the cell, thus reducing its toxicity.</text>
</comment>
<proteinExistence type="inferred from homology"/>
<evidence type="ECO:0000256" key="12">
    <source>
        <dbReference type="ARBA" id="ARBA00035585"/>
    </source>
</evidence>
<feature type="binding site" evidence="14">
    <location>
        <position position="79"/>
    </location>
    <ligand>
        <name>Na(+)</name>
        <dbReference type="ChEBI" id="CHEBI:29101"/>
        <note>structural</note>
    </ligand>
</feature>
<protein>
    <recommendedName>
        <fullName evidence="14">Fluoride-specific ion channel FluC</fullName>
    </recommendedName>
</protein>
<evidence type="ECO:0000256" key="4">
    <source>
        <dbReference type="ARBA" id="ARBA00022692"/>
    </source>
</evidence>
<feature type="transmembrane region" description="Helical" evidence="14">
    <location>
        <begin position="32"/>
        <end position="58"/>
    </location>
</feature>
<comment type="similarity">
    <text evidence="11 14">Belongs to the fluoride channel Fluc/FEX (TC 1.A.43) family.</text>
</comment>
<name>D6XXI5_BACIE</name>
<keyword evidence="5 14" id="KW-0479">Metal-binding</keyword>
<dbReference type="InterPro" id="IPR003691">
    <property type="entry name" value="FluC"/>
</dbReference>
<dbReference type="Pfam" id="PF02537">
    <property type="entry name" value="CRCB"/>
    <property type="match status" value="1"/>
</dbReference>
<feature type="binding site" evidence="14">
    <location>
        <position position="76"/>
    </location>
    <ligand>
        <name>Na(+)</name>
        <dbReference type="ChEBI" id="CHEBI:29101"/>
        <note>structural</note>
    </ligand>
</feature>
<dbReference type="GO" id="GO:0046872">
    <property type="term" value="F:metal ion binding"/>
    <property type="evidence" value="ECO:0007669"/>
    <property type="project" value="UniProtKB-KW"/>
</dbReference>
<evidence type="ECO:0000256" key="1">
    <source>
        <dbReference type="ARBA" id="ARBA00004651"/>
    </source>
</evidence>
<feature type="transmembrane region" description="Helical" evidence="14">
    <location>
        <begin position="70"/>
        <end position="92"/>
    </location>
</feature>
<dbReference type="eggNOG" id="COG0239">
    <property type="taxonomic scope" value="Bacteria"/>
</dbReference>
<dbReference type="GO" id="GO:0140114">
    <property type="term" value="P:cellular detoxification of fluoride"/>
    <property type="evidence" value="ECO:0007669"/>
    <property type="project" value="UniProtKB-UniRule"/>
</dbReference>
<evidence type="ECO:0000256" key="5">
    <source>
        <dbReference type="ARBA" id="ARBA00022723"/>
    </source>
</evidence>
<evidence type="ECO:0000256" key="3">
    <source>
        <dbReference type="ARBA" id="ARBA00022475"/>
    </source>
</evidence>
<dbReference type="STRING" id="439292.Bsel_0506"/>
<evidence type="ECO:0000256" key="2">
    <source>
        <dbReference type="ARBA" id="ARBA00022448"/>
    </source>
</evidence>
<dbReference type="EMBL" id="CP001791">
    <property type="protein sequence ID" value="ADH98042.1"/>
    <property type="molecule type" value="Genomic_DNA"/>
</dbReference>
<evidence type="ECO:0000256" key="10">
    <source>
        <dbReference type="ARBA" id="ARBA00023303"/>
    </source>
</evidence>
<dbReference type="PANTHER" id="PTHR28259">
    <property type="entry name" value="FLUORIDE EXPORT PROTEIN 1-RELATED"/>
    <property type="match status" value="1"/>
</dbReference>
<dbReference type="PANTHER" id="PTHR28259:SF16">
    <property type="entry name" value="FLUORIDE-SPECIFIC ION CHANNEL FLUC 2"/>
    <property type="match status" value="1"/>
</dbReference>
<dbReference type="HOGENOM" id="CLU_114342_1_2_9"/>
<evidence type="ECO:0000256" key="6">
    <source>
        <dbReference type="ARBA" id="ARBA00022989"/>
    </source>
</evidence>
<gene>
    <name evidence="14" type="primary">fluC</name>
    <name evidence="14" type="synonym">crcB</name>
    <name evidence="15" type="ordered locus">Bsel_0506</name>
</gene>
<keyword evidence="10 14" id="KW-0407">Ion channel</keyword>
<accession>D6XXI5</accession>
<keyword evidence="7 14" id="KW-0915">Sodium</keyword>
<dbReference type="KEGG" id="bse:Bsel_0506"/>
<dbReference type="AlphaFoldDB" id="D6XXI5"/>
<evidence type="ECO:0000256" key="7">
    <source>
        <dbReference type="ARBA" id="ARBA00023053"/>
    </source>
</evidence>
<keyword evidence="9 14" id="KW-0472">Membrane</keyword>
<keyword evidence="16" id="KW-1185">Reference proteome</keyword>
<dbReference type="GO" id="GO:0062054">
    <property type="term" value="F:fluoride channel activity"/>
    <property type="evidence" value="ECO:0007669"/>
    <property type="project" value="UniProtKB-UniRule"/>
</dbReference>
<comment type="activity regulation">
    <text evidence="14">Na(+) is not transported, but it plays an essential structural role and its presence is essential for fluoride channel function.</text>
</comment>
<evidence type="ECO:0000256" key="11">
    <source>
        <dbReference type="ARBA" id="ARBA00035120"/>
    </source>
</evidence>
<evidence type="ECO:0000256" key="13">
    <source>
        <dbReference type="ARBA" id="ARBA00049940"/>
    </source>
</evidence>
<keyword evidence="3 14" id="KW-1003">Cell membrane</keyword>
<evidence type="ECO:0000256" key="9">
    <source>
        <dbReference type="ARBA" id="ARBA00023136"/>
    </source>
</evidence>
<evidence type="ECO:0000256" key="8">
    <source>
        <dbReference type="ARBA" id="ARBA00023065"/>
    </source>
</evidence>
<sequence length="135" mass="14132">MEKQMFYITIAVFVGGAAGTLLRFFINEWSSMALFPLGTVIENISGSLLLGLLTGWAAYRYMNPFFKEGLGAGFCGGFTTMSTLMADVTLLATAGGEAVLMTGLYVFVSLAGGLIAAFTGIVLGERFAGKEGDGA</sequence>
<feature type="transmembrane region" description="Helical" evidence="14">
    <location>
        <begin position="7"/>
        <end position="26"/>
    </location>
</feature>
<keyword evidence="4 14" id="KW-0812">Transmembrane</keyword>
<dbReference type="GO" id="GO:0005886">
    <property type="term" value="C:plasma membrane"/>
    <property type="evidence" value="ECO:0007669"/>
    <property type="project" value="UniProtKB-SubCell"/>
</dbReference>
<keyword evidence="6 14" id="KW-1133">Transmembrane helix</keyword>
<evidence type="ECO:0000313" key="16">
    <source>
        <dbReference type="Proteomes" id="UP000000271"/>
    </source>
</evidence>
<evidence type="ECO:0000313" key="15">
    <source>
        <dbReference type="EMBL" id="ADH98042.1"/>
    </source>
</evidence>
<evidence type="ECO:0000256" key="14">
    <source>
        <dbReference type="HAMAP-Rule" id="MF_00454"/>
    </source>
</evidence>
<dbReference type="Proteomes" id="UP000000271">
    <property type="component" value="Chromosome"/>
</dbReference>